<dbReference type="Pfam" id="PF00059">
    <property type="entry name" value="Lectin_C"/>
    <property type="match status" value="1"/>
</dbReference>
<reference evidence="3" key="3">
    <citation type="submission" date="2025-08" db="UniProtKB">
        <authorList>
            <consortium name="Ensembl"/>
        </authorList>
    </citation>
    <scope>IDENTIFICATION</scope>
</reference>
<dbReference type="InterPro" id="IPR016187">
    <property type="entry name" value="CTDL_fold"/>
</dbReference>
<proteinExistence type="predicted"/>
<dbReference type="SUPFAM" id="SSF56436">
    <property type="entry name" value="C-type lectin-like"/>
    <property type="match status" value="1"/>
</dbReference>
<dbReference type="AlphaFoldDB" id="A0A3P8XTF0"/>
<protein>
    <recommendedName>
        <fullName evidence="2">C-type lectin domain-containing protein</fullName>
    </recommendedName>
</protein>
<dbReference type="PANTHER" id="PTHR22803">
    <property type="entry name" value="MANNOSE, PHOSPHOLIPASE, LECTIN RECEPTOR RELATED"/>
    <property type="match status" value="1"/>
</dbReference>
<evidence type="ECO:0000313" key="4">
    <source>
        <dbReference type="Proteomes" id="UP000265140"/>
    </source>
</evidence>
<dbReference type="Bgee" id="ENSELUG00000008546">
    <property type="expression patterns" value="Expressed in ovary and 6 other cell types or tissues"/>
</dbReference>
<dbReference type="PROSITE" id="PS00615">
    <property type="entry name" value="C_TYPE_LECTIN_1"/>
    <property type="match status" value="1"/>
</dbReference>
<dbReference type="FunCoup" id="A0A3P8XTF0">
    <property type="interactions" value="819"/>
</dbReference>
<feature type="domain" description="C-type lectin" evidence="2">
    <location>
        <begin position="35"/>
        <end position="148"/>
    </location>
</feature>
<dbReference type="OMA" id="LEMNSHR"/>
<dbReference type="InterPro" id="IPR016186">
    <property type="entry name" value="C-type_lectin-like/link_sf"/>
</dbReference>
<dbReference type="Ensembl" id="ENSELUT00000006727.3">
    <property type="protein sequence ID" value="ENSELUP00000007758.2"/>
    <property type="gene ID" value="ENSELUG00000030986.2"/>
</dbReference>
<evidence type="ECO:0000313" key="3">
    <source>
        <dbReference type="Ensembl" id="ENSELUP00000007758.2"/>
    </source>
</evidence>
<sequence length="151" mass="16795">LFSCWSVLPFLWEIHIGGHTGALGNGASLVPIVIFDETPRSWADAEFHCQSLGGHLASVHSWLESIFLKALTFDLPLTWIGGTDGGQPEMSQYKSWSWTDGSGFNYQQWAEGMPNNSIGGELCIQMNFGDKHRWNNEVCEKHFASVCSQSD</sequence>
<evidence type="ECO:0000259" key="2">
    <source>
        <dbReference type="PROSITE" id="PS50041"/>
    </source>
</evidence>
<reference evidence="3" key="2">
    <citation type="submission" date="2020-02" db="EMBL/GenBank/DDBJ databases">
        <title>Esox lucius (northern pike) genome, fEsoLuc1, primary haplotype.</title>
        <authorList>
            <person name="Myers G."/>
            <person name="Karagic N."/>
            <person name="Meyer A."/>
            <person name="Pippel M."/>
            <person name="Reichard M."/>
            <person name="Winkler S."/>
            <person name="Tracey A."/>
            <person name="Sims Y."/>
            <person name="Howe K."/>
            <person name="Rhie A."/>
            <person name="Formenti G."/>
            <person name="Durbin R."/>
            <person name="Fedrigo O."/>
            <person name="Jarvis E.D."/>
        </authorList>
    </citation>
    <scope>NUCLEOTIDE SEQUENCE [LARGE SCALE GENOMIC DNA]</scope>
</reference>
<dbReference type="CDD" id="cd00037">
    <property type="entry name" value="CLECT"/>
    <property type="match status" value="1"/>
</dbReference>
<evidence type="ECO:0000256" key="1">
    <source>
        <dbReference type="ARBA" id="ARBA00023157"/>
    </source>
</evidence>
<dbReference type="InParanoid" id="A0A3P8XTF0"/>
<dbReference type="InterPro" id="IPR050111">
    <property type="entry name" value="C-type_lectin/snaclec_domain"/>
</dbReference>
<dbReference type="InterPro" id="IPR018378">
    <property type="entry name" value="C-type_lectin_CS"/>
</dbReference>
<dbReference type="GeneTree" id="ENSGT01120000272694"/>
<dbReference type="Proteomes" id="UP000265140">
    <property type="component" value="Chromosome 24"/>
</dbReference>
<reference evidence="4" key="1">
    <citation type="journal article" date="2014" name="PLoS ONE">
        <title>The genome and linkage map of the northern pike (Esox lucius): conserved synteny revealed between the salmonid sister group and the Neoteleostei.</title>
        <authorList>
            <person name="Rondeau E.B."/>
            <person name="Minkley D.R."/>
            <person name="Leong J.S."/>
            <person name="Messmer A.M."/>
            <person name="Jantzen J.R."/>
            <person name="von Schalburg K.R."/>
            <person name="Lemon C."/>
            <person name="Bird N.H."/>
            <person name="Koop B.F."/>
        </authorList>
    </citation>
    <scope>NUCLEOTIDE SEQUENCE</scope>
</reference>
<dbReference type="SMART" id="SM00034">
    <property type="entry name" value="CLECT"/>
    <property type="match status" value="1"/>
</dbReference>
<reference evidence="3" key="4">
    <citation type="submission" date="2025-09" db="UniProtKB">
        <authorList>
            <consortium name="Ensembl"/>
        </authorList>
    </citation>
    <scope>IDENTIFICATION</scope>
</reference>
<dbReference type="Gene3D" id="3.10.100.10">
    <property type="entry name" value="Mannose-Binding Protein A, subunit A"/>
    <property type="match status" value="1"/>
</dbReference>
<dbReference type="PROSITE" id="PS50041">
    <property type="entry name" value="C_TYPE_LECTIN_2"/>
    <property type="match status" value="1"/>
</dbReference>
<organism evidence="3 4">
    <name type="scientific">Esox lucius</name>
    <name type="common">Northern pike</name>
    <dbReference type="NCBI Taxonomy" id="8010"/>
    <lineage>
        <taxon>Eukaryota</taxon>
        <taxon>Metazoa</taxon>
        <taxon>Chordata</taxon>
        <taxon>Craniata</taxon>
        <taxon>Vertebrata</taxon>
        <taxon>Euteleostomi</taxon>
        <taxon>Actinopterygii</taxon>
        <taxon>Neopterygii</taxon>
        <taxon>Teleostei</taxon>
        <taxon>Protacanthopterygii</taxon>
        <taxon>Esociformes</taxon>
        <taxon>Esocidae</taxon>
        <taxon>Esox</taxon>
    </lineage>
</organism>
<keyword evidence="1" id="KW-1015">Disulfide bond</keyword>
<name>A0A3P8XTF0_ESOLU</name>
<accession>A0A3P8XTF0</accession>
<dbReference type="InterPro" id="IPR001304">
    <property type="entry name" value="C-type_lectin-like"/>
</dbReference>
<keyword evidence="4" id="KW-1185">Reference proteome</keyword>